<gene>
    <name evidence="7" type="ORF">FA014_06505</name>
</gene>
<keyword evidence="5 6" id="KW-0472">Membrane</keyword>
<accession>A0A7Z8K037</accession>
<evidence type="ECO:0000256" key="3">
    <source>
        <dbReference type="ARBA" id="ARBA00022692"/>
    </source>
</evidence>
<protein>
    <submittedName>
        <fullName evidence="7">TerC/Alx family metal homeostasis membrane protein</fullName>
    </submittedName>
</protein>
<feature type="transmembrane region" description="Helical" evidence="6">
    <location>
        <begin position="300"/>
        <end position="323"/>
    </location>
</feature>
<dbReference type="OrthoDB" id="5242957at2"/>
<evidence type="ECO:0000256" key="4">
    <source>
        <dbReference type="ARBA" id="ARBA00022989"/>
    </source>
</evidence>
<feature type="transmembrane region" description="Helical" evidence="6">
    <location>
        <begin position="131"/>
        <end position="148"/>
    </location>
</feature>
<dbReference type="Pfam" id="PF03741">
    <property type="entry name" value="TerC"/>
    <property type="match status" value="1"/>
</dbReference>
<feature type="transmembrane region" description="Helical" evidence="6">
    <location>
        <begin position="69"/>
        <end position="90"/>
    </location>
</feature>
<keyword evidence="4 6" id="KW-1133">Transmembrane helix</keyword>
<evidence type="ECO:0000256" key="6">
    <source>
        <dbReference type="SAM" id="Phobius"/>
    </source>
</evidence>
<dbReference type="PANTHER" id="PTHR30238:SF0">
    <property type="entry name" value="THYLAKOID MEMBRANE PROTEIN TERC, CHLOROPLASTIC"/>
    <property type="match status" value="1"/>
</dbReference>
<comment type="subcellular location">
    <subcellularLocation>
        <location evidence="1">Membrane</location>
        <topology evidence="1">Multi-pass membrane protein</topology>
    </subcellularLocation>
</comment>
<dbReference type="RefSeq" id="WP_154728887.1">
    <property type="nucleotide sequence ID" value="NZ_SZYE01000033.1"/>
</dbReference>
<evidence type="ECO:0000256" key="1">
    <source>
        <dbReference type="ARBA" id="ARBA00004141"/>
    </source>
</evidence>
<feature type="transmembrane region" description="Helical" evidence="6">
    <location>
        <begin position="102"/>
        <end position="125"/>
    </location>
</feature>
<evidence type="ECO:0000313" key="8">
    <source>
        <dbReference type="Proteomes" id="UP000308121"/>
    </source>
</evidence>
<proteinExistence type="inferred from homology"/>
<keyword evidence="3 6" id="KW-0812">Transmembrane</keyword>
<feature type="transmembrane region" description="Helical" evidence="6">
    <location>
        <begin position="259"/>
        <end position="280"/>
    </location>
</feature>
<sequence length="344" mass="36799">MDVSPLVWAVSLGLAAAVLIVDVAVVGRRPHIPTTAECLRYLGLYIGLALAFAVVVALVWGGGPAGEFVAGWLTEYSLSVDNLFVFLLIMSRFAVPRQYQQTALLIGIILALVFRGVFIGIGAAAIASFSWVFYLFGAFLVWTAVKVAREGVGEDADEAAEDYKAPALVRVVQRFLPTTDGYDGVRLTAKVNGRRHVTPMLLVLVAIGATDLLFAFDSIPAVFGLTQEPYLVLMANVFALMGLRQLYFLLGGLLTRLRYLNVGLGVLLGFIGVKLVLQALHENTLPFVNGGEPVGWAPELPSWVSLAVIVVTLGVTAVTSVAASRRDERRAAAAVPTGEADRDA</sequence>
<comment type="similarity">
    <text evidence="2">Belongs to the TerC family.</text>
</comment>
<feature type="transmembrane region" description="Helical" evidence="6">
    <location>
        <begin position="229"/>
        <end position="247"/>
    </location>
</feature>
<dbReference type="PANTHER" id="PTHR30238">
    <property type="entry name" value="MEMBRANE BOUND PREDICTED REDOX MODULATOR"/>
    <property type="match status" value="1"/>
</dbReference>
<comment type="caution">
    <text evidence="7">The sequence shown here is derived from an EMBL/GenBank/DDBJ whole genome shotgun (WGS) entry which is preliminary data.</text>
</comment>
<feature type="transmembrane region" description="Helical" evidence="6">
    <location>
        <begin position="39"/>
        <end position="63"/>
    </location>
</feature>
<evidence type="ECO:0000313" key="7">
    <source>
        <dbReference type="EMBL" id="TKR24352.1"/>
    </source>
</evidence>
<feature type="transmembrane region" description="Helical" evidence="6">
    <location>
        <begin position="6"/>
        <end position="27"/>
    </location>
</feature>
<dbReference type="NCBIfam" id="TIGR03718">
    <property type="entry name" value="R_switched_Alx"/>
    <property type="match status" value="1"/>
</dbReference>
<dbReference type="GO" id="GO:0016020">
    <property type="term" value="C:membrane"/>
    <property type="evidence" value="ECO:0007669"/>
    <property type="project" value="UniProtKB-SubCell"/>
</dbReference>
<organism evidence="7 8">
    <name type="scientific">Cellulomonas hominis</name>
    <dbReference type="NCBI Taxonomy" id="156981"/>
    <lineage>
        <taxon>Bacteria</taxon>
        <taxon>Bacillati</taxon>
        <taxon>Actinomycetota</taxon>
        <taxon>Actinomycetes</taxon>
        <taxon>Micrococcales</taxon>
        <taxon>Cellulomonadaceae</taxon>
        <taxon>Cellulomonas</taxon>
    </lineage>
</organism>
<dbReference type="AlphaFoldDB" id="A0A7Z8K037"/>
<dbReference type="EMBL" id="SZYE01000033">
    <property type="protein sequence ID" value="TKR24352.1"/>
    <property type="molecule type" value="Genomic_DNA"/>
</dbReference>
<feature type="transmembrane region" description="Helical" evidence="6">
    <location>
        <begin position="200"/>
        <end position="223"/>
    </location>
</feature>
<dbReference type="InterPro" id="IPR005496">
    <property type="entry name" value="Integral_membrane_TerC"/>
</dbReference>
<dbReference type="Proteomes" id="UP000308121">
    <property type="component" value="Unassembled WGS sequence"/>
</dbReference>
<dbReference type="InterPro" id="IPR022369">
    <property type="entry name" value="Integral_membrane_TerC_rswitch"/>
</dbReference>
<evidence type="ECO:0000256" key="5">
    <source>
        <dbReference type="ARBA" id="ARBA00023136"/>
    </source>
</evidence>
<evidence type="ECO:0000256" key="2">
    <source>
        <dbReference type="ARBA" id="ARBA00007511"/>
    </source>
</evidence>
<reference evidence="7 8" key="1">
    <citation type="submission" date="2019-05" db="EMBL/GenBank/DDBJ databases">
        <title>Genome sequence of Cellulomonas hominis strain CS1.</title>
        <authorList>
            <person name="Belmont J."/>
            <person name="Maclea K.S."/>
        </authorList>
    </citation>
    <scope>NUCLEOTIDE SEQUENCE [LARGE SCALE GENOMIC DNA]</scope>
    <source>
        <strain evidence="7 8">CS1</strain>
    </source>
</reference>
<name>A0A7Z8K037_9CELL</name>